<dbReference type="InterPro" id="IPR036278">
    <property type="entry name" value="Sialidase_sf"/>
</dbReference>
<proteinExistence type="predicted"/>
<feature type="non-terminal residue" evidence="1">
    <location>
        <position position="138"/>
    </location>
</feature>
<dbReference type="CDD" id="cd15482">
    <property type="entry name" value="Sialidase_non-viral"/>
    <property type="match status" value="1"/>
</dbReference>
<gene>
    <name evidence="1" type="ORF">METZ01_LOCUS115008</name>
</gene>
<dbReference type="SUPFAM" id="SSF50939">
    <property type="entry name" value="Sialidases"/>
    <property type="match status" value="1"/>
</dbReference>
<dbReference type="AlphaFoldDB" id="A0A381XBP8"/>
<protein>
    <recommendedName>
        <fullName evidence="2">Sialidase domain-containing protein</fullName>
    </recommendedName>
</protein>
<evidence type="ECO:0000313" key="1">
    <source>
        <dbReference type="EMBL" id="SVA62154.1"/>
    </source>
</evidence>
<organism evidence="1">
    <name type="scientific">marine metagenome</name>
    <dbReference type="NCBI Taxonomy" id="408172"/>
    <lineage>
        <taxon>unclassified sequences</taxon>
        <taxon>metagenomes</taxon>
        <taxon>ecological metagenomes</taxon>
    </lineage>
</organism>
<dbReference type="EMBL" id="UINC01014598">
    <property type="protein sequence ID" value="SVA62154.1"/>
    <property type="molecule type" value="Genomic_DNA"/>
</dbReference>
<reference evidence="1" key="1">
    <citation type="submission" date="2018-05" db="EMBL/GenBank/DDBJ databases">
        <authorList>
            <person name="Lanie J.A."/>
            <person name="Ng W.-L."/>
            <person name="Kazmierczak K.M."/>
            <person name="Andrzejewski T.M."/>
            <person name="Davidsen T.M."/>
            <person name="Wayne K.J."/>
            <person name="Tettelin H."/>
            <person name="Glass J.I."/>
            <person name="Rusch D."/>
            <person name="Podicherti R."/>
            <person name="Tsui H.-C.T."/>
            <person name="Winkler M.E."/>
        </authorList>
    </citation>
    <scope>NUCLEOTIDE SEQUENCE</scope>
</reference>
<dbReference type="Gene3D" id="2.120.10.10">
    <property type="match status" value="1"/>
</dbReference>
<sequence length="138" mass="15606">MKKITKQAVRGALVAFMAISTTHADKTPSNAKDIVQVDALQPDGAHNKIWQPFIVKWTNKHYLISYGLQLRGKVDMGDVVCSITKDKGKSWSPPIMIFNHRVPNGTVRYAYNNSVLFRSSSQDIIWCFAMRAPAHFRD</sequence>
<accession>A0A381XBP8</accession>
<evidence type="ECO:0008006" key="2">
    <source>
        <dbReference type="Google" id="ProtNLM"/>
    </source>
</evidence>
<name>A0A381XBP8_9ZZZZ</name>